<comment type="caution">
    <text evidence="1">The sequence shown here is derived from an EMBL/GenBank/DDBJ whole genome shotgun (WGS) entry which is preliminary data.</text>
</comment>
<name>A0A3M8W5Z3_9ACTN</name>
<organism evidence="1 2">
    <name type="scientific">Streptomyces botrytidirepellens</name>
    <dbReference type="NCBI Taxonomy" id="2486417"/>
    <lineage>
        <taxon>Bacteria</taxon>
        <taxon>Bacillati</taxon>
        <taxon>Actinomycetota</taxon>
        <taxon>Actinomycetes</taxon>
        <taxon>Kitasatosporales</taxon>
        <taxon>Streptomycetaceae</taxon>
        <taxon>Streptomyces</taxon>
    </lineage>
</organism>
<proteinExistence type="predicted"/>
<reference evidence="1 2" key="1">
    <citation type="submission" date="2018-11" db="EMBL/GenBank/DDBJ databases">
        <title>The Potential of Streptomyces as Biocontrol Agents against the Tomato grey mould, Botrytis cinerea (Gray mold) Frontiers in Microbiology.</title>
        <authorList>
            <person name="Li D."/>
        </authorList>
    </citation>
    <scope>NUCLEOTIDE SEQUENCE [LARGE SCALE GENOMIC DNA]</scope>
    <source>
        <strain evidence="1 2">NEAU-LD23</strain>
    </source>
</reference>
<protein>
    <submittedName>
        <fullName evidence="1">SAM-dependent methyltransferase</fullName>
    </submittedName>
</protein>
<sequence>MSDAATTLAPIAERLLGGPLPVRLCAWDGSEAGPPDAPRVVLRSPRAVRRLLWQPGELGLAEAYISGDLDVEGDLTDGLRAVWGALREGSVTPPRVTLAARARAAAGVARIGAIG</sequence>
<keyword evidence="1" id="KW-0489">Methyltransferase</keyword>
<dbReference type="Proteomes" id="UP000275401">
    <property type="component" value="Unassembled WGS sequence"/>
</dbReference>
<accession>A0A3M8W5Z3</accession>
<feature type="non-terminal residue" evidence="1">
    <location>
        <position position="115"/>
    </location>
</feature>
<keyword evidence="1" id="KW-0808">Transferase</keyword>
<dbReference type="GO" id="GO:0008168">
    <property type="term" value="F:methyltransferase activity"/>
    <property type="evidence" value="ECO:0007669"/>
    <property type="project" value="UniProtKB-KW"/>
</dbReference>
<evidence type="ECO:0000313" key="2">
    <source>
        <dbReference type="Proteomes" id="UP000275401"/>
    </source>
</evidence>
<keyword evidence="2" id="KW-1185">Reference proteome</keyword>
<gene>
    <name evidence="1" type="ORF">EEJ42_17215</name>
</gene>
<dbReference type="EMBL" id="RIBZ01000228">
    <property type="protein sequence ID" value="RNG25010.1"/>
    <property type="molecule type" value="Genomic_DNA"/>
</dbReference>
<dbReference type="GO" id="GO:0032259">
    <property type="term" value="P:methylation"/>
    <property type="evidence" value="ECO:0007669"/>
    <property type="project" value="UniProtKB-KW"/>
</dbReference>
<dbReference type="AlphaFoldDB" id="A0A3M8W5Z3"/>
<evidence type="ECO:0000313" key="1">
    <source>
        <dbReference type="EMBL" id="RNG25010.1"/>
    </source>
</evidence>